<dbReference type="InterPro" id="IPR051916">
    <property type="entry name" value="GPI-anchor_lipid_remodeler"/>
</dbReference>
<comment type="caution">
    <text evidence="2">The sequence shown here is derived from an EMBL/GenBank/DDBJ whole genome shotgun (WGS) entry which is preliminary data.</text>
</comment>
<dbReference type="OrthoDB" id="9793162at2"/>
<protein>
    <recommendedName>
        <fullName evidence="1">Endonuclease/exonuclease/phosphatase domain-containing protein</fullName>
    </recommendedName>
</protein>
<evidence type="ECO:0000313" key="2">
    <source>
        <dbReference type="EMBL" id="TLD72122.1"/>
    </source>
</evidence>
<dbReference type="GO" id="GO:0006506">
    <property type="term" value="P:GPI anchor biosynthetic process"/>
    <property type="evidence" value="ECO:0007669"/>
    <property type="project" value="TreeGrafter"/>
</dbReference>
<dbReference type="Proteomes" id="UP000306196">
    <property type="component" value="Unassembled WGS sequence"/>
</dbReference>
<gene>
    <name evidence="2" type="ORF">FEM03_05200</name>
</gene>
<dbReference type="InterPro" id="IPR036691">
    <property type="entry name" value="Endo/exonu/phosph_ase_sf"/>
</dbReference>
<evidence type="ECO:0000313" key="3">
    <source>
        <dbReference type="Proteomes" id="UP000306196"/>
    </source>
</evidence>
<sequence>MRQVFKPAQQLVNQSPRHIRLLVTSATHQHSLIAFGILFCLFANACSSRPRSNAHLTHPINKGKPVTFTDKKPTVRYQEPEYLSYDELVELSKNPEPTPAVAQKLEKFWRSPVISNEAWFSGKRPQHQSTTHLGPLLRVASWNIEKSLTINPAAAAIRSQSAYVDLIHSDKAPEGSSKREIMLRQRERLATADIIFLQEMDIGVTRSNKIDAARTLAKTLGMNYAYAPQSLEVDPVQLGLEPREGIPAVQPDRYKGVFGSAILSRYPILKVEAFQLKTQPYNWHTDESRRTDFVEDSRRLGSAIVFENEITRELKIGGRNYFRVDIAVPQVPGGVVTLINNHLEIKTRPKGRKAQMDEILGYIKDIPHPVIMAGDHNSAPDDLSSTSLLRVIWRQIDSPAALLRTTASLSDILAGTVVPLYRERGILNAMKNFQNPLAFDIPILFPNNVRGLFESVEDHRFADGSTFDFRGDRDRSINGSRAILANSNEKHFRGHSTTFSVRRPIGPFGRYRLDWFFVRSGHLKKPRSKDAPYQFAPHFGETLAEFNDGLTNRLSDHQPIVIDLPLEEPGQAVVPERE</sequence>
<evidence type="ECO:0000259" key="1">
    <source>
        <dbReference type="Pfam" id="PF03372"/>
    </source>
</evidence>
<reference evidence="2 3" key="1">
    <citation type="submission" date="2019-05" db="EMBL/GenBank/DDBJ databases">
        <title>Verrucobacter flavum gen. nov., sp. nov. a new member of the family Verrucomicrobiaceae.</title>
        <authorList>
            <person name="Szuroczki S."/>
            <person name="Abbaszade G."/>
            <person name="Szabo A."/>
            <person name="Felfoldi T."/>
            <person name="Schumann P."/>
            <person name="Boka K."/>
            <person name="Keki Z."/>
            <person name="Toumi M."/>
            <person name="Toth E."/>
        </authorList>
    </citation>
    <scope>NUCLEOTIDE SEQUENCE [LARGE SCALE GENOMIC DNA]</scope>
    <source>
        <strain evidence="2 3">MG-N-17</strain>
    </source>
</reference>
<dbReference type="AlphaFoldDB" id="A0A5R8KIL2"/>
<dbReference type="SUPFAM" id="SSF56219">
    <property type="entry name" value="DNase I-like"/>
    <property type="match status" value="1"/>
</dbReference>
<dbReference type="Pfam" id="PF03372">
    <property type="entry name" value="Exo_endo_phos"/>
    <property type="match status" value="1"/>
</dbReference>
<name>A0A5R8KIL2_9BACT</name>
<dbReference type="RefSeq" id="WP_138085126.1">
    <property type="nucleotide sequence ID" value="NZ_VAUV01000003.1"/>
</dbReference>
<organism evidence="2 3">
    <name type="scientific">Phragmitibacter flavus</name>
    <dbReference type="NCBI Taxonomy" id="2576071"/>
    <lineage>
        <taxon>Bacteria</taxon>
        <taxon>Pseudomonadati</taxon>
        <taxon>Verrucomicrobiota</taxon>
        <taxon>Verrucomicrobiia</taxon>
        <taxon>Verrucomicrobiales</taxon>
        <taxon>Verrucomicrobiaceae</taxon>
        <taxon>Phragmitibacter</taxon>
    </lineage>
</organism>
<dbReference type="GO" id="GO:0016020">
    <property type="term" value="C:membrane"/>
    <property type="evidence" value="ECO:0007669"/>
    <property type="project" value="GOC"/>
</dbReference>
<dbReference type="GO" id="GO:0003824">
    <property type="term" value="F:catalytic activity"/>
    <property type="evidence" value="ECO:0007669"/>
    <property type="project" value="InterPro"/>
</dbReference>
<dbReference type="Gene3D" id="3.60.10.10">
    <property type="entry name" value="Endonuclease/exonuclease/phosphatase"/>
    <property type="match status" value="1"/>
</dbReference>
<keyword evidence="3" id="KW-1185">Reference proteome</keyword>
<dbReference type="InterPro" id="IPR005135">
    <property type="entry name" value="Endo/exonuclease/phosphatase"/>
</dbReference>
<accession>A0A5R8KIL2</accession>
<dbReference type="PANTHER" id="PTHR14859:SF1">
    <property type="entry name" value="PGAP2-INTERACTING PROTEIN"/>
    <property type="match status" value="1"/>
</dbReference>
<dbReference type="EMBL" id="VAUV01000003">
    <property type="protein sequence ID" value="TLD72122.1"/>
    <property type="molecule type" value="Genomic_DNA"/>
</dbReference>
<dbReference type="PANTHER" id="PTHR14859">
    <property type="entry name" value="CALCOFLUOR WHITE HYPERSENSITIVE PROTEIN PRECURSOR"/>
    <property type="match status" value="1"/>
</dbReference>
<proteinExistence type="predicted"/>
<feature type="domain" description="Endonuclease/exonuclease/phosphatase" evidence="1">
    <location>
        <begin position="140"/>
        <end position="557"/>
    </location>
</feature>